<accession>A0AAD8RL81</accession>
<gene>
    <name evidence="1" type="ORF">QYE76_001725</name>
</gene>
<keyword evidence="2" id="KW-1185">Reference proteome</keyword>
<evidence type="ECO:0000313" key="1">
    <source>
        <dbReference type="EMBL" id="KAK1627410.1"/>
    </source>
</evidence>
<dbReference type="Proteomes" id="UP001231189">
    <property type="component" value="Unassembled WGS sequence"/>
</dbReference>
<name>A0AAD8RL81_LOLMU</name>
<dbReference type="EMBL" id="JAUUTY010000005">
    <property type="protein sequence ID" value="KAK1627410.1"/>
    <property type="molecule type" value="Genomic_DNA"/>
</dbReference>
<dbReference type="AlphaFoldDB" id="A0AAD8RL81"/>
<evidence type="ECO:0000313" key="2">
    <source>
        <dbReference type="Proteomes" id="UP001231189"/>
    </source>
</evidence>
<proteinExistence type="predicted"/>
<reference evidence="1" key="1">
    <citation type="submission" date="2023-07" db="EMBL/GenBank/DDBJ databases">
        <title>A chromosome-level genome assembly of Lolium multiflorum.</title>
        <authorList>
            <person name="Chen Y."/>
            <person name="Copetti D."/>
            <person name="Kolliker R."/>
            <person name="Studer B."/>
        </authorList>
    </citation>
    <scope>NUCLEOTIDE SEQUENCE</scope>
    <source>
        <strain evidence="1">02402/16</strain>
        <tissue evidence="1">Leaf</tissue>
    </source>
</reference>
<protein>
    <submittedName>
        <fullName evidence="1">Uncharacterized protein</fullName>
    </submittedName>
</protein>
<comment type="caution">
    <text evidence="1">The sequence shown here is derived from an EMBL/GenBank/DDBJ whole genome shotgun (WGS) entry which is preliminary data.</text>
</comment>
<organism evidence="1 2">
    <name type="scientific">Lolium multiflorum</name>
    <name type="common">Italian ryegrass</name>
    <name type="synonym">Lolium perenne subsp. multiflorum</name>
    <dbReference type="NCBI Taxonomy" id="4521"/>
    <lineage>
        <taxon>Eukaryota</taxon>
        <taxon>Viridiplantae</taxon>
        <taxon>Streptophyta</taxon>
        <taxon>Embryophyta</taxon>
        <taxon>Tracheophyta</taxon>
        <taxon>Spermatophyta</taxon>
        <taxon>Magnoliopsida</taxon>
        <taxon>Liliopsida</taxon>
        <taxon>Poales</taxon>
        <taxon>Poaceae</taxon>
        <taxon>BOP clade</taxon>
        <taxon>Pooideae</taxon>
        <taxon>Poodae</taxon>
        <taxon>Poeae</taxon>
        <taxon>Poeae Chloroplast Group 2 (Poeae type)</taxon>
        <taxon>Loliodinae</taxon>
        <taxon>Loliinae</taxon>
        <taxon>Lolium</taxon>
    </lineage>
</organism>
<sequence length="115" mass="12744">MSSEIFSLSKLITVDILTKHITIQDLLLKTMFTSNGRQIAIALRRRAAALALALAPLIQLGRRRKRWTAMSGKDYGDRPRLIALELDHESRDSELELELLSICSCARGRGGGQGP</sequence>